<evidence type="ECO:0000256" key="2">
    <source>
        <dbReference type="SAM" id="SignalP"/>
    </source>
</evidence>
<accession>A0A0R2MW40</accession>
<reference evidence="4 5" key="1">
    <citation type="journal article" date="2015" name="Genome Announc.">
        <title>Expanding the biotechnology potential of lactobacilli through comparative genomics of 213 strains and associated genera.</title>
        <authorList>
            <person name="Sun Z."/>
            <person name="Harris H.M."/>
            <person name="McCann A."/>
            <person name="Guo C."/>
            <person name="Argimon S."/>
            <person name="Zhang W."/>
            <person name="Yang X."/>
            <person name="Jeffery I.B."/>
            <person name="Cooney J.C."/>
            <person name="Kagawa T.F."/>
            <person name="Liu W."/>
            <person name="Song Y."/>
            <person name="Salvetti E."/>
            <person name="Wrobel A."/>
            <person name="Rasinkangas P."/>
            <person name="Parkhill J."/>
            <person name="Rea M.C."/>
            <person name="O'Sullivan O."/>
            <person name="Ritari J."/>
            <person name="Douillard F.P."/>
            <person name="Paul Ross R."/>
            <person name="Yang R."/>
            <person name="Briner A.E."/>
            <person name="Felis G.E."/>
            <person name="de Vos W.M."/>
            <person name="Barrangou R."/>
            <person name="Klaenhammer T.R."/>
            <person name="Caufield P.W."/>
            <person name="Cui Y."/>
            <person name="Zhang H."/>
            <person name="O'Toole P.W."/>
        </authorList>
    </citation>
    <scope>NUCLEOTIDE SEQUENCE [LARGE SCALE GENOMIC DNA]</scope>
    <source>
        <strain evidence="4 5">DSM 24301</strain>
    </source>
</reference>
<gene>
    <name evidence="4" type="ORF">IV56_GL001966</name>
</gene>
<evidence type="ECO:0000259" key="3">
    <source>
        <dbReference type="Pfam" id="PF04536"/>
    </source>
</evidence>
<keyword evidence="1" id="KW-1133">Transmembrane helix</keyword>
<evidence type="ECO:0000313" key="4">
    <source>
        <dbReference type="EMBL" id="KRO17839.1"/>
    </source>
</evidence>
<keyword evidence="2" id="KW-0732">Signal</keyword>
<dbReference type="STRING" id="1293598.IV56_GL001966"/>
<dbReference type="PANTHER" id="PTHR30373">
    <property type="entry name" value="UPF0603 PROTEIN YGCG"/>
    <property type="match status" value="1"/>
</dbReference>
<comment type="caution">
    <text evidence="4">The sequence shown here is derived from an EMBL/GenBank/DDBJ whole genome shotgun (WGS) entry which is preliminary data.</text>
</comment>
<organism evidence="4 5">
    <name type="scientific">Lacticaseibacillus saniviri JCM 17471 = DSM 24301</name>
    <dbReference type="NCBI Taxonomy" id="1293598"/>
    <lineage>
        <taxon>Bacteria</taxon>
        <taxon>Bacillati</taxon>
        <taxon>Bacillota</taxon>
        <taxon>Bacilli</taxon>
        <taxon>Lactobacillales</taxon>
        <taxon>Lactobacillaceae</taxon>
        <taxon>Lacticaseibacillus</taxon>
    </lineage>
</organism>
<feature type="transmembrane region" description="Helical" evidence="1">
    <location>
        <begin position="185"/>
        <end position="207"/>
    </location>
</feature>
<sequence>MKKFGLALLTLLLIGIGLSRPQVTHAAQNKWVADHANVLSKKTMDQIYHLSETNFAKLPGHPRLAVETYQHIPNDDDIDDYKAERFAQLKIGERNWDNGMYFVIAVADRKYGLEVGYGLEAAVPDGASSEIVTENVQDLLKANRYDAAVSRIVTNIQTTLTKNKSAILTPAGIAQKREQSRFRGFLIKLAAGIAIALAALTVIFYRLRKAWYRRQLKTNSRVKAAMPLLYSLPVAEQERFIKHFKLKGKGNTITRLQTSFATYIKTHFGDLVMRVAPATAYPRYVYGSVTLPLATQAITATPSLDDLVAQTAPLASAKFVPYIYYQAAFEQWVRDFVVSPADQQRVWREFISHVQPEDADTLTPENQIKTFRAIQHADSGKGNTDFNSLPIWVASNYSSTSSNSGNNFGSGGGYSGGSSGGGGFSGGW</sequence>
<keyword evidence="5" id="KW-1185">Reference proteome</keyword>
<keyword evidence="1" id="KW-0472">Membrane</keyword>
<protein>
    <submittedName>
        <fullName evidence="4">Beta-propeller domains of methanol dehydrogenase</fullName>
    </submittedName>
</protein>
<dbReference type="InterPro" id="IPR007621">
    <property type="entry name" value="TPM_dom"/>
</dbReference>
<dbReference type="PATRIC" id="fig|1293598.4.peg.2051"/>
<dbReference type="Pfam" id="PF04536">
    <property type="entry name" value="TPM_phosphatase"/>
    <property type="match status" value="1"/>
</dbReference>
<dbReference type="AlphaFoldDB" id="A0A0R2MW40"/>
<name>A0A0R2MW40_9LACO</name>
<dbReference type="RefSeq" id="WP_054777974.1">
    <property type="nucleotide sequence ID" value="NZ_BBBX01000024.1"/>
</dbReference>
<feature type="signal peptide" evidence="2">
    <location>
        <begin position="1"/>
        <end position="26"/>
    </location>
</feature>
<feature type="chain" id="PRO_5006420761" evidence="2">
    <location>
        <begin position="27"/>
        <end position="428"/>
    </location>
</feature>
<dbReference type="PANTHER" id="PTHR30373:SF2">
    <property type="entry name" value="UPF0603 PROTEIN YGCG"/>
    <property type="match status" value="1"/>
</dbReference>
<keyword evidence="1" id="KW-0812">Transmembrane</keyword>
<proteinExistence type="predicted"/>
<feature type="domain" description="TPM" evidence="3">
    <location>
        <begin position="32"/>
        <end position="157"/>
    </location>
</feature>
<dbReference type="Proteomes" id="UP000050969">
    <property type="component" value="Unassembled WGS sequence"/>
</dbReference>
<evidence type="ECO:0000256" key="1">
    <source>
        <dbReference type="SAM" id="Phobius"/>
    </source>
</evidence>
<dbReference type="OrthoDB" id="9810918at2"/>
<dbReference type="Gene3D" id="3.10.310.50">
    <property type="match status" value="1"/>
</dbReference>
<dbReference type="EMBL" id="JQCE01000007">
    <property type="protein sequence ID" value="KRO17839.1"/>
    <property type="molecule type" value="Genomic_DNA"/>
</dbReference>
<evidence type="ECO:0000313" key="5">
    <source>
        <dbReference type="Proteomes" id="UP000050969"/>
    </source>
</evidence>